<evidence type="ECO:0000313" key="2">
    <source>
        <dbReference type="EMBL" id="APZ41816.1"/>
    </source>
</evidence>
<dbReference type="Pfam" id="PF10048">
    <property type="entry name" value="DUF2282"/>
    <property type="match status" value="1"/>
</dbReference>
<sequence length="140" mass="14710">MSSKSTRRVLLGTVAIGMGLSSAAVFAAQTPNPIAQMKHEKFVRCYGVNAPHRNMCGTSNGSCAGTDAKARDPNAFILVPAGVCGMIDGGTTKPGPGVAKNLSKFRSIPGNKHRELEEKVLKESLKSMGFTLESAQDKSS</sequence>
<dbReference type="RefSeq" id="WP_076835163.1">
    <property type="nucleotide sequence ID" value="NZ_CP019434.1"/>
</dbReference>
<gene>
    <name evidence="2" type="ORF">BW247_00825</name>
</gene>
<organism evidence="2 3">
    <name type="scientific">Acidihalobacter ferrooxydans</name>
    <dbReference type="NCBI Taxonomy" id="1765967"/>
    <lineage>
        <taxon>Bacteria</taxon>
        <taxon>Pseudomonadati</taxon>
        <taxon>Pseudomonadota</taxon>
        <taxon>Gammaproteobacteria</taxon>
        <taxon>Chromatiales</taxon>
        <taxon>Ectothiorhodospiraceae</taxon>
        <taxon>Acidihalobacter</taxon>
    </lineage>
</organism>
<dbReference type="EMBL" id="CP019434">
    <property type="protein sequence ID" value="APZ41816.1"/>
    <property type="molecule type" value="Genomic_DNA"/>
</dbReference>
<protein>
    <recommendedName>
        <fullName evidence="4">DUF2282 domain-containing protein</fullName>
    </recommendedName>
</protein>
<reference evidence="2 3" key="1">
    <citation type="submission" date="2017-01" db="EMBL/GenBank/DDBJ databases">
        <title>Draft sequence of Acidihalobacter ferrooxidans strain DSM 14175 (strain V8).</title>
        <authorList>
            <person name="Khaleque H.N."/>
            <person name="Ramsay J.P."/>
            <person name="Murphy R.J.T."/>
            <person name="Kaksonen A.H."/>
            <person name="Boxall N.J."/>
            <person name="Watkin E.L.J."/>
        </authorList>
    </citation>
    <scope>NUCLEOTIDE SEQUENCE [LARGE SCALE GENOMIC DNA]</scope>
    <source>
        <strain evidence="2 3">V8</strain>
    </source>
</reference>
<evidence type="ECO:0000256" key="1">
    <source>
        <dbReference type="SAM" id="SignalP"/>
    </source>
</evidence>
<dbReference type="Proteomes" id="UP000243807">
    <property type="component" value="Chromosome"/>
</dbReference>
<feature type="signal peptide" evidence="1">
    <location>
        <begin position="1"/>
        <end position="27"/>
    </location>
</feature>
<feature type="chain" id="PRO_5012885168" description="DUF2282 domain-containing protein" evidence="1">
    <location>
        <begin position="28"/>
        <end position="140"/>
    </location>
</feature>
<dbReference type="InterPro" id="IPR018740">
    <property type="entry name" value="DUF2282_membr"/>
</dbReference>
<evidence type="ECO:0008006" key="4">
    <source>
        <dbReference type="Google" id="ProtNLM"/>
    </source>
</evidence>
<dbReference type="AlphaFoldDB" id="A0A1P8UDF3"/>
<proteinExistence type="predicted"/>
<keyword evidence="3" id="KW-1185">Reference proteome</keyword>
<name>A0A1P8UDF3_9GAMM</name>
<keyword evidence="1" id="KW-0732">Signal</keyword>
<accession>A0A1P8UDF3</accession>
<evidence type="ECO:0000313" key="3">
    <source>
        <dbReference type="Proteomes" id="UP000243807"/>
    </source>
</evidence>
<dbReference type="KEGG" id="afy:BW247_00825"/>